<comment type="caution">
    <text evidence="1">The sequence shown here is derived from an EMBL/GenBank/DDBJ whole genome shotgun (WGS) entry which is preliminary data.</text>
</comment>
<evidence type="ECO:0000313" key="2">
    <source>
        <dbReference type="Proteomes" id="UP000316083"/>
    </source>
</evidence>
<gene>
    <name evidence="1" type="ORF">FBZ82_104325</name>
</gene>
<protein>
    <submittedName>
        <fullName evidence="1">Uncharacterized protein</fullName>
    </submittedName>
</protein>
<dbReference type="Proteomes" id="UP000316083">
    <property type="component" value="Unassembled WGS sequence"/>
</dbReference>
<organism evidence="1 2">
    <name type="scientific">Azospirillum brasilense</name>
    <dbReference type="NCBI Taxonomy" id="192"/>
    <lineage>
        <taxon>Bacteria</taxon>
        <taxon>Pseudomonadati</taxon>
        <taxon>Pseudomonadota</taxon>
        <taxon>Alphaproteobacteria</taxon>
        <taxon>Rhodospirillales</taxon>
        <taxon>Azospirillaceae</taxon>
        <taxon>Azospirillum</taxon>
    </lineage>
</organism>
<accession>A0A560BBZ2</accession>
<dbReference type="AlphaFoldDB" id="A0A560BBZ2"/>
<dbReference type="EMBL" id="VITF01000004">
    <property type="protein sequence ID" value="TWA70165.1"/>
    <property type="molecule type" value="Genomic_DNA"/>
</dbReference>
<sequence>MTVLDDAIADYTTRFGDRLRRTEHRQIELYTKKKKLTFAEEEDAPTLPCLLGAATAFMLLDGHLEAENEEALEGKTGWQRYLALPRTTAIDKLLAEIHRILRILRTVMLHKSGRMEVKDGIVVARCTVNRCAVALHITPIGLNLLESAVAWFLDSRRQPYGDAYVEAMLSQHFTDIVAEIKRFADEDRILYQFRPRAFFNRHHRFDCDNPKHRIDGDRLLIEIGPLYADPVRYPIDFFVAVDEVLHIVPAEALTDGAIALSDLPRWRARTPDGQTLPAHLRTRFGRETMIAGLPMW</sequence>
<reference evidence="1 2" key="1">
    <citation type="submission" date="2019-06" db="EMBL/GenBank/DDBJ databases">
        <title>Genomic Encyclopedia of Type Strains, Phase IV (KMG-V): Genome sequencing to study the core and pangenomes of soil and plant-associated prokaryotes.</title>
        <authorList>
            <person name="Whitman W."/>
        </authorList>
    </citation>
    <scope>NUCLEOTIDE SEQUENCE [LARGE SCALE GENOMIC DNA]</scope>
    <source>
        <strain evidence="1 2">BR 11796</strain>
    </source>
</reference>
<dbReference type="RefSeq" id="WP_145675551.1">
    <property type="nucleotide sequence ID" value="NZ_VITF01000004.1"/>
</dbReference>
<proteinExistence type="predicted"/>
<evidence type="ECO:0000313" key="1">
    <source>
        <dbReference type="EMBL" id="TWA70165.1"/>
    </source>
</evidence>
<name>A0A560BBZ2_AZOBR</name>